<evidence type="ECO:0000313" key="2">
    <source>
        <dbReference type="EMBL" id="KAF2318820.1"/>
    </source>
</evidence>
<protein>
    <submittedName>
        <fullName evidence="2">Uncharacterized protein</fullName>
    </submittedName>
</protein>
<reference evidence="2 3" key="1">
    <citation type="journal article" date="2020" name="Mol. Plant">
        <title>The Chromosome-Based Rubber Tree Genome Provides New Insights into Spurge Genome Evolution and Rubber Biosynthesis.</title>
        <authorList>
            <person name="Liu J."/>
            <person name="Shi C."/>
            <person name="Shi C.C."/>
            <person name="Li W."/>
            <person name="Zhang Q.J."/>
            <person name="Zhang Y."/>
            <person name="Li K."/>
            <person name="Lu H.F."/>
            <person name="Shi C."/>
            <person name="Zhu S.T."/>
            <person name="Xiao Z.Y."/>
            <person name="Nan H."/>
            <person name="Yue Y."/>
            <person name="Zhu X.G."/>
            <person name="Wu Y."/>
            <person name="Hong X.N."/>
            <person name="Fan G.Y."/>
            <person name="Tong Y."/>
            <person name="Zhang D."/>
            <person name="Mao C.L."/>
            <person name="Liu Y.L."/>
            <person name="Hao S.J."/>
            <person name="Liu W.Q."/>
            <person name="Lv M.Q."/>
            <person name="Zhang H.B."/>
            <person name="Liu Y."/>
            <person name="Hu-Tang G.R."/>
            <person name="Wang J.P."/>
            <person name="Wang J.H."/>
            <person name="Sun Y.H."/>
            <person name="Ni S.B."/>
            <person name="Chen W.B."/>
            <person name="Zhang X.C."/>
            <person name="Jiao Y.N."/>
            <person name="Eichler E.E."/>
            <person name="Li G.H."/>
            <person name="Liu X."/>
            <person name="Gao L.Z."/>
        </authorList>
    </citation>
    <scope>NUCLEOTIDE SEQUENCE [LARGE SCALE GENOMIC DNA]</scope>
    <source>
        <strain evidence="3">cv. GT1</strain>
        <tissue evidence="2">Leaf</tissue>
    </source>
</reference>
<evidence type="ECO:0000256" key="1">
    <source>
        <dbReference type="SAM" id="Coils"/>
    </source>
</evidence>
<sequence>MEKKCDGTSASLNVMMKENDRLQQARVEGIKKMQIVNACNKTLQQKLEFQRNEFEQKIKELKKQVAQHDLEQKNLILQREETACRTTDPIIYTSAGL</sequence>
<dbReference type="EMBL" id="JAAGAX010000003">
    <property type="protein sequence ID" value="KAF2318820.1"/>
    <property type="molecule type" value="Genomic_DNA"/>
</dbReference>
<name>A0A6A6MZD0_HEVBR</name>
<organism evidence="2 3">
    <name type="scientific">Hevea brasiliensis</name>
    <name type="common">Para rubber tree</name>
    <name type="synonym">Siphonia brasiliensis</name>
    <dbReference type="NCBI Taxonomy" id="3981"/>
    <lineage>
        <taxon>Eukaryota</taxon>
        <taxon>Viridiplantae</taxon>
        <taxon>Streptophyta</taxon>
        <taxon>Embryophyta</taxon>
        <taxon>Tracheophyta</taxon>
        <taxon>Spermatophyta</taxon>
        <taxon>Magnoliopsida</taxon>
        <taxon>eudicotyledons</taxon>
        <taxon>Gunneridae</taxon>
        <taxon>Pentapetalae</taxon>
        <taxon>rosids</taxon>
        <taxon>fabids</taxon>
        <taxon>Malpighiales</taxon>
        <taxon>Euphorbiaceae</taxon>
        <taxon>Crotonoideae</taxon>
        <taxon>Micrandreae</taxon>
        <taxon>Hevea</taxon>
    </lineage>
</organism>
<accession>A0A6A6MZD0</accession>
<feature type="coiled-coil region" evidence="1">
    <location>
        <begin position="40"/>
        <end position="78"/>
    </location>
</feature>
<comment type="caution">
    <text evidence="2">The sequence shown here is derived from an EMBL/GenBank/DDBJ whole genome shotgun (WGS) entry which is preliminary data.</text>
</comment>
<evidence type="ECO:0000313" key="3">
    <source>
        <dbReference type="Proteomes" id="UP000467840"/>
    </source>
</evidence>
<keyword evidence="1" id="KW-0175">Coiled coil</keyword>
<proteinExistence type="predicted"/>
<dbReference type="Proteomes" id="UP000467840">
    <property type="component" value="Chromosome 10"/>
</dbReference>
<gene>
    <name evidence="2" type="ORF">GH714_010971</name>
</gene>
<keyword evidence="3" id="KW-1185">Reference proteome</keyword>
<dbReference type="AlphaFoldDB" id="A0A6A6MZD0"/>